<feature type="region of interest" description="Disordered" evidence="1">
    <location>
        <begin position="54"/>
        <end position="147"/>
    </location>
</feature>
<dbReference type="EMBL" id="KZ309091">
    <property type="protein sequence ID" value="KAG8236886.1"/>
    <property type="molecule type" value="Genomic_DNA"/>
</dbReference>
<dbReference type="AlphaFoldDB" id="A0A8K0P7M6"/>
<sequence length="573" mass="63219">MTSSLVDNDYQLTTELLTHDSDSLFSNRNRQSILVNHLDHSKLLRTKRQISYRFPTGGRLHTAPRPSSYPLQWPPTPPTPSPLLRPPPSAPPPSLSQSANRQPTFLPRLQPTVSTERPQLLTFTPSSPTRPITATSSNSKLPDVSGNSFEEASRQVADIRARDQQPVTEFNRGNAFNKWVNPIRIQIPIPNTNAAAPGKVILTSTHESSLPIPNRNTADSGKLILTSAVEPSNPVTIGNAAKFILTSSVQSSSPLPNAGVGNFVLTSSSQPSNQVQNSNSGSTKLFHTSTGQSSISQQHLFVDAGKFIPSSAGHSSIPIPNTNTSEVKLIVTSSGRPSIPNTNGRPEIANEQLTAVRPPFSQSIIQRPQKGIDAEEDERQPNPFYGEHRFGPLLHDEREDVSFDFDSFLDELKEATSDEGLEPPFEDDLSIKSPYQEEALIKPSQEKDSEEETTENSKNDSKGRKEELGKVIKGHYILRENFTRSEPTLAVVGRPQREEGELLETSITLPKSTTMPPHIPTTPKTTPLRPTQRTRLRITTTTTNDFLDFKDDASVNNASYKAEPGRHRRPQQR</sequence>
<reference evidence="2" key="1">
    <citation type="submission" date="2013-04" db="EMBL/GenBank/DDBJ databases">
        <authorList>
            <person name="Qu J."/>
            <person name="Murali S.C."/>
            <person name="Bandaranaike D."/>
            <person name="Bellair M."/>
            <person name="Blankenburg K."/>
            <person name="Chao H."/>
            <person name="Dinh H."/>
            <person name="Doddapaneni H."/>
            <person name="Downs B."/>
            <person name="Dugan-Rocha S."/>
            <person name="Elkadiri S."/>
            <person name="Gnanaolivu R.D."/>
            <person name="Hernandez B."/>
            <person name="Javaid M."/>
            <person name="Jayaseelan J.C."/>
            <person name="Lee S."/>
            <person name="Li M."/>
            <person name="Ming W."/>
            <person name="Munidasa M."/>
            <person name="Muniz J."/>
            <person name="Nguyen L."/>
            <person name="Ongeri F."/>
            <person name="Osuji N."/>
            <person name="Pu L.-L."/>
            <person name="Puazo M."/>
            <person name="Qu C."/>
            <person name="Quiroz J."/>
            <person name="Raj R."/>
            <person name="Weissenberger G."/>
            <person name="Xin Y."/>
            <person name="Zou X."/>
            <person name="Han Y."/>
            <person name="Richards S."/>
            <person name="Worley K."/>
            <person name="Muzny D."/>
            <person name="Gibbs R."/>
        </authorList>
    </citation>
    <scope>NUCLEOTIDE SEQUENCE</scope>
    <source>
        <strain evidence="2">Sampled in the wild</strain>
    </source>
</reference>
<feature type="region of interest" description="Disordered" evidence="1">
    <location>
        <begin position="549"/>
        <end position="573"/>
    </location>
</feature>
<comment type="caution">
    <text evidence="2">The sequence shown here is derived from an EMBL/GenBank/DDBJ whole genome shotgun (WGS) entry which is preliminary data.</text>
</comment>
<feature type="region of interest" description="Disordered" evidence="1">
    <location>
        <begin position="510"/>
        <end position="530"/>
    </location>
</feature>
<keyword evidence="3" id="KW-1185">Reference proteome</keyword>
<dbReference type="Proteomes" id="UP000792457">
    <property type="component" value="Unassembled WGS sequence"/>
</dbReference>
<evidence type="ECO:0000313" key="3">
    <source>
        <dbReference type="Proteomes" id="UP000792457"/>
    </source>
</evidence>
<evidence type="ECO:0000256" key="1">
    <source>
        <dbReference type="SAM" id="MobiDB-lite"/>
    </source>
</evidence>
<feature type="compositionally biased region" description="Polar residues" evidence="1">
    <location>
        <begin position="111"/>
        <end position="147"/>
    </location>
</feature>
<feature type="compositionally biased region" description="Basic and acidic residues" evidence="1">
    <location>
        <begin position="455"/>
        <end position="467"/>
    </location>
</feature>
<feature type="region of interest" description="Disordered" evidence="1">
    <location>
        <begin position="440"/>
        <end position="467"/>
    </location>
</feature>
<feature type="region of interest" description="Disordered" evidence="1">
    <location>
        <begin position="268"/>
        <end position="288"/>
    </location>
</feature>
<proteinExistence type="predicted"/>
<reference evidence="2" key="2">
    <citation type="submission" date="2017-10" db="EMBL/GenBank/DDBJ databases">
        <title>Ladona fulva Genome sequencing and assembly.</title>
        <authorList>
            <person name="Murali S."/>
            <person name="Richards S."/>
            <person name="Bandaranaike D."/>
            <person name="Bellair M."/>
            <person name="Blankenburg K."/>
            <person name="Chao H."/>
            <person name="Dinh H."/>
            <person name="Doddapaneni H."/>
            <person name="Dugan-Rocha S."/>
            <person name="Elkadiri S."/>
            <person name="Gnanaolivu R."/>
            <person name="Hernandez B."/>
            <person name="Skinner E."/>
            <person name="Javaid M."/>
            <person name="Lee S."/>
            <person name="Li M."/>
            <person name="Ming W."/>
            <person name="Munidasa M."/>
            <person name="Muniz J."/>
            <person name="Nguyen L."/>
            <person name="Hughes D."/>
            <person name="Osuji N."/>
            <person name="Pu L.-L."/>
            <person name="Puazo M."/>
            <person name="Qu C."/>
            <person name="Quiroz J."/>
            <person name="Raj R."/>
            <person name="Weissenberger G."/>
            <person name="Xin Y."/>
            <person name="Zou X."/>
            <person name="Han Y."/>
            <person name="Worley K."/>
            <person name="Muzny D."/>
            <person name="Gibbs R."/>
        </authorList>
    </citation>
    <scope>NUCLEOTIDE SEQUENCE</scope>
    <source>
        <strain evidence="2">Sampled in the wild</strain>
    </source>
</reference>
<feature type="compositionally biased region" description="Low complexity" evidence="1">
    <location>
        <begin position="268"/>
        <end position="282"/>
    </location>
</feature>
<name>A0A8K0P7M6_LADFU</name>
<organism evidence="2 3">
    <name type="scientific">Ladona fulva</name>
    <name type="common">Scarce chaser dragonfly</name>
    <name type="synonym">Libellula fulva</name>
    <dbReference type="NCBI Taxonomy" id="123851"/>
    <lineage>
        <taxon>Eukaryota</taxon>
        <taxon>Metazoa</taxon>
        <taxon>Ecdysozoa</taxon>
        <taxon>Arthropoda</taxon>
        <taxon>Hexapoda</taxon>
        <taxon>Insecta</taxon>
        <taxon>Pterygota</taxon>
        <taxon>Palaeoptera</taxon>
        <taxon>Odonata</taxon>
        <taxon>Epiprocta</taxon>
        <taxon>Anisoptera</taxon>
        <taxon>Libelluloidea</taxon>
        <taxon>Libellulidae</taxon>
        <taxon>Ladona</taxon>
    </lineage>
</organism>
<feature type="compositionally biased region" description="Pro residues" evidence="1">
    <location>
        <begin position="72"/>
        <end position="94"/>
    </location>
</feature>
<evidence type="ECO:0000313" key="2">
    <source>
        <dbReference type="EMBL" id="KAG8236886.1"/>
    </source>
</evidence>
<feature type="compositionally biased region" description="Low complexity" evidence="1">
    <location>
        <begin position="513"/>
        <end position="530"/>
    </location>
</feature>
<gene>
    <name evidence="2" type="ORF">J437_LFUL016738</name>
</gene>
<accession>A0A8K0P7M6</accession>
<protein>
    <submittedName>
        <fullName evidence="2">Uncharacterized protein</fullName>
    </submittedName>
</protein>